<keyword evidence="1" id="KW-0812">Transmembrane</keyword>
<sequence>MQGYDRLAAVMAADKGLSIFRSFKRLNAKNLLYLQAEIVNCESELDEIIEEDKNSGDFFREKYSTSVRCLKEGLGDETPKQWVKIRQLRELLDKYNTAALQYAQILRLKPPHAKDREVFQRWLKENAFCSTTAEFNQWFGENDENGGDLVALFGRYENVDALTRWVFRIAIPCFYKLVGYRKAKGDVETGMVYFDDDKIIRATRVTSTITSSAIPATSMIVLYLVNHMAWRLAIIVVYNIGFSMLLGLLAKARRVEVFAASTAFAAVQVAFITNFPRD</sequence>
<feature type="transmembrane region" description="Helical" evidence="1">
    <location>
        <begin position="257"/>
        <end position="275"/>
    </location>
</feature>
<dbReference type="RefSeq" id="XP_070888809.1">
    <property type="nucleotide sequence ID" value="XM_071030942.1"/>
</dbReference>
<keyword evidence="4" id="KW-1185">Reference proteome</keyword>
<proteinExistence type="predicted"/>
<dbReference type="Pfam" id="PF20237">
    <property type="entry name" value="DUF6594"/>
    <property type="match status" value="1"/>
</dbReference>
<keyword evidence="1" id="KW-0472">Membrane</keyword>
<keyword evidence="1" id="KW-1133">Transmembrane helix</keyword>
<comment type="caution">
    <text evidence="3">The sequence shown here is derived from an EMBL/GenBank/DDBJ whole genome shotgun (WGS) entry which is preliminary data.</text>
</comment>
<dbReference type="PANTHER" id="PTHR34502:SF5">
    <property type="entry name" value="DUF6594 DOMAIN-CONTAINING PROTEIN"/>
    <property type="match status" value="1"/>
</dbReference>
<organism evidence="3 4">
    <name type="scientific">Aspergillus lucknowensis</name>
    <dbReference type="NCBI Taxonomy" id="176173"/>
    <lineage>
        <taxon>Eukaryota</taxon>
        <taxon>Fungi</taxon>
        <taxon>Dikarya</taxon>
        <taxon>Ascomycota</taxon>
        <taxon>Pezizomycotina</taxon>
        <taxon>Eurotiomycetes</taxon>
        <taxon>Eurotiomycetidae</taxon>
        <taxon>Eurotiales</taxon>
        <taxon>Aspergillaceae</taxon>
        <taxon>Aspergillus</taxon>
        <taxon>Aspergillus subgen. Nidulantes</taxon>
    </lineage>
</organism>
<name>A0ABR4LZ70_9EURO</name>
<evidence type="ECO:0000313" key="3">
    <source>
        <dbReference type="EMBL" id="KAL2869830.1"/>
    </source>
</evidence>
<evidence type="ECO:0000313" key="4">
    <source>
        <dbReference type="Proteomes" id="UP001610432"/>
    </source>
</evidence>
<dbReference type="InterPro" id="IPR046529">
    <property type="entry name" value="DUF6594"/>
</dbReference>
<dbReference type="Proteomes" id="UP001610432">
    <property type="component" value="Unassembled WGS sequence"/>
</dbReference>
<dbReference type="GeneID" id="98146014"/>
<feature type="domain" description="DUF6594" evidence="2">
    <location>
        <begin position="4"/>
        <end position="269"/>
    </location>
</feature>
<dbReference type="PANTHER" id="PTHR34502">
    <property type="entry name" value="DUF6594 DOMAIN-CONTAINING PROTEIN-RELATED"/>
    <property type="match status" value="1"/>
</dbReference>
<protein>
    <recommendedName>
        <fullName evidence="2">DUF6594 domain-containing protein</fullName>
    </recommendedName>
</protein>
<feature type="transmembrane region" description="Helical" evidence="1">
    <location>
        <begin position="230"/>
        <end position="250"/>
    </location>
</feature>
<dbReference type="EMBL" id="JBFXLQ010000008">
    <property type="protein sequence ID" value="KAL2869830.1"/>
    <property type="molecule type" value="Genomic_DNA"/>
</dbReference>
<reference evidence="3 4" key="1">
    <citation type="submission" date="2024-07" db="EMBL/GenBank/DDBJ databases">
        <title>Section-level genome sequencing and comparative genomics of Aspergillus sections Usti and Cavernicolus.</title>
        <authorList>
            <consortium name="Lawrence Berkeley National Laboratory"/>
            <person name="Nybo J.L."/>
            <person name="Vesth T.C."/>
            <person name="Theobald S."/>
            <person name="Frisvad J.C."/>
            <person name="Larsen T.O."/>
            <person name="Kjaerboelling I."/>
            <person name="Rothschild-Mancinelli K."/>
            <person name="Lyhne E.K."/>
            <person name="Kogle M.E."/>
            <person name="Barry K."/>
            <person name="Clum A."/>
            <person name="Na H."/>
            <person name="Ledsgaard L."/>
            <person name="Lin J."/>
            <person name="Lipzen A."/>
            <person name="Kuo A."/>
            <person name="Riley R."/>
            <person name="Mondo S."/>
            <person name="Labutti K."/>
            <person name="Haridas S."/>
            <person name="Pangalinan J."/>
            <person name="Salamov A.A."/>
            <person name="Simmons B.A."/>
            <person name="Magnuson J.K."/>
            <person name="Chen J."/>
            <person name="Drula E."/>
            <person name="Henrissat B."/>
            <person name="Wiebenga A."/>
            <person name="Lubbers R.J."/>
            <person name="Gomes A.C."/>
            <person name="Macurrencykelacurrency M.R."/>
            <person name="Stajich J."/>
            <person name="Grigoriev I.V."/>
            <person name="Mortensen U.H."/>
            <person name="De Vries R.P."/>
            <person name="Baker S.E."/>
            <person name="Andersen M.R."/>
        </authorList>
    </citation>
    <scope>NUCLEOTIDE SEQUENCE [LARGE SCALE GENOMIC DNA]</scope>
    <source>
        <strain evidence="3 4">CBS 449.75</strain>
    </source>
</reference>
<accession>A0ABR4LZ70</accession>
<evidence type="ECO:0000256" key="1">
    <source>
        <dbReference type="SAM" id="Phobius"/>
    </source>
</evidence>
<evidence type="ECO:0000259" key="2">
    <source>
        <dbReference type="Pfam" id="PF20237"/>
    </source>
</evidence>
<gene>
    <name evidence="3" type="ORF">BJX67DRAFT_370634</name>
</gene>